<organism evidence="1 2">
    <name type="scientific">Puccinia triticina</name>
    <dbReference type="NCBI Taxonomy" id="208348"/>
    <lineage>
        <taxon>Eukaryota</taxon>
        <taxon>Fungi</taxon>
        <taxon>Dikarya</taxon>
        <taxon>Basidiomycota</taxon>
        <taxon>Pucciniomycotina</taxon>
        <taxon>Pucciniomycetes</taxon>
        <taxon>Pucciniales</taxon>
        <taxon>Pucciniaceae</taxon>
        <taxon>Puccinia</taxon>
    </lineage>
</organism>
<reference evidence="1" key="1">
    <citation type="submission" date="2022-10" db="EMBL/GenBank/DDBJ databases">
        <title>Puccinia triticina Genome sequencing and assembly.</title>
        <authorList>
            <person name="Li C."/>
        </authorList>
    </citation>
    <scope>NUCLEOTIDE SEQUENCE</scope>
    <source>
        <strain evidence="1">Pt15</strain>
    </source>
</reference>
<keyword evidence="2" id="KW-1185">Reference proteome</keyword>
<proteinExistence type="predicted"/>
<evidence type="ECO:0000313" key="1">
    <source>
        <dbReference type="EMBL" id="WAQ89136.1"/>
    </source>
</evidence>
<gene>
    <name evidence="1" type="ORF">PtA15_10A560</name>
</gene>
<protein>
    <submittedName>
        <fullName evidence="1">Uncharacterized protein</fullName>
    </submittedName>
</protein>
<dbReference type="RefSeq" id="XP_053024691.1">
    <property type="nucleotide sequence ID" value="XM_053160748.1"/>
</dbReference>
<dbReference type="EMBL" id="CP110430">
    <property type="protein sequence ID" value="WAQ89136.1"/>
    <property type="molecule type" value="Genomic_DNA"/>
</dbReference>
<evidence type="ECO:0000313" key="2">
    <source>
        <dbReference type="Proteomes" id="UP001164743"/>
    </source>
</evidence>
<dbReference type="GeneID" id="77801643"/>
<name>A0ABY7CV19_9BASI</name>
<accession>A0ABY7CV19</accession>
<dbReference type="Proteomes" id="UP001164743">
    <property type="component" value="Chromosome 10A"/>
</dbReference>
<sequence>MGAVEVKRVQFAAKASPWPPSSDLTNPSEPAKGILTVKDTSKLEIVPRQIEVAENFFSELNIAGQFSTDVHECRLAGPLSRNLFRCGKL</sequence>